<feature type="chain" id="PRO_5046625863" evidence="2">
    <location>
        <begin position="27"/>
        <end position="272"/>
    </location>
</feature>
<keyword evidence="5" id="KW-1185">Reference proteome</keyword>
<dbReference type="SUPFAM" id="SSF53850">
    <property type="entry name" value="Periplasmic binding protein-like II"/>
    <property type="match status" value="1"/>
</dbReference>
<comment type="caution">
    <text evidence="4">The sequence shown here is derived from an EMBL/GenBank/DDBJ whole genome shotgun (WGS) entry which is preliminary data.</text>
</comment>
<dbReference type="PANTHER" id="PTHR35936:SF17">
    <property type="entry name" value="ARGININE-BINDING EXTRACELLULAR PROTEIN ARTP"/>
    <property type="match status" value="1"/>
</dbReference>
<organism evidence="4 5">
    <name type="scientific">Robbsia betulipollinis</name>
    <dbReference type="NCBI Taxonomy" id="2981849"/>
    <lineage>
        <taxon>Bacteria</taxon>
        <taxon>Pseudomonadati</taxon>
        <taxon>Pseudomonadota</taxon>
        <taxon>Betaproteobacteria</taxon>
        <taxon>Burkholderiales</taxon>
        <taxon>Burkholderiaceae</taxon>
        <taxon>Robbsia</taxon>
    </lineage>
</organism>
<reference evidence="4" key="1">
    <citation type="submission" date="2022-11" db="EMBL/GenBank/DDBJ databases">
        <title>Robbsia betulipollinis sp. nov., isolated from pollen of birch (Betula pendula).</title>
        <authorList>
            <person name="Shi H."/>
            <person name="Ambika Manirajan B."/>
            <person name="Ratering S."/>
            <person name="Geissler-Plaum R."/>
            <person name="Schnell S."/>
        </authorList>
    </citation>
    <scope>NUCLEOTIDE SEQUENCE</scope>
    <source>
        <strain evidence="4">Bb-Pol-6</strain>
    </source>
</reference>
<dbReference type="Pfam" id="PF00497">
    <property type="entry name" value="SBP_bac_3"/>
    <property type="match status" value="1"/>
</dbReference>
<evidence type="ECO:0000256" key="1">
    <source>
        <dbReference type="ARBA" id="ARBA00022729"/>
    </source>
</evidence>
<dbReference type="CDD" id="cd01004">
    <property type="entry name" value="PBP2_MidA_like"/>
    <property type="match status" value="1"/>
</dbReference>
<feature type="signal peptide" evidence="2">
    <location>
        <begin position="1"/>
        <end position="26"/>
    </location>
</feature>
<dbReference type="RefSeq" id="WP_267845428.1">
    <property type="nucleotide sequence ID" value="NZ_JAPMXC010000001.1"/>
</dbReference>
<dbReference type="InterPro" id="IPR001638">
    <property type="entry name" value="Solute-binding_3/MltF_N"/>
</dbReference>
<feature type="domain" description="Solute-binding protein family 3/N-terminal" evidence="3">
    <location>
        <begin position="37"/>
        <end position="266"/>
    </location>
</feature>
<gene>
    <name evidence="4" type="ORF">OVY01_02630</name>
</gene>
<dbReference type="EMBL" id="JAPMXC010000001">
    <property type="protein sequence ID" value="MCY0386160.1"/>
    <property type="molecule type" value="Genomic_DNA"/>
</dbReference>
<protein>
    <submittedName>
        <fullName evidence="4">ABC transporter substrate-binding protein</fullName>
    </submittedName>
</protein>
<dbReference type="Proteomes" id="UP001082899">
    <property type="component" value="Unassembled WGS sequence"/>
</dbReference>
<dbReference type="SMART" id="SM00062">
    <property type="entry name" value="PBPb"/>
    <property type="match status" value="1"/>
</dbReference>
<evidence type="ECO:0000313" key="5">
    <source>
        <dbReference type="Proteomes" id="UP001082899"/>
    </source>
</evidence>
<accession>A0ABT3ZIM4</accession>
<evidence type="ECO:0000256" key="2">
    <source>
        <dbReference type="SAM" id="SignalP"/>
    </source>
</evidence>
<proteinExistence type="predicted"/>
<evidence type="ECO:0000259" key="3">
    <source>
        <dbReference type="SMART" id="SM00062"/>
    </source>
</evidence>
<dbReference type="PANTHER" id="PTHR35936">
    <property type="entry name" value="MEMBRANE-BOUND LYTIC MUREIN TRANSGLYCOSYLASE F"/>
    <property type="match status" value="1"/>
</dbReference>
<dbReference type="Gene3D" id="3.40.190.10">
    <property type="entry name" value="Periplasmic binding protein-like II"/>
    <property type="match status" value="2"/>
</dbReference>
<name>A0ABT3ZIM4_9BURK</name>
<keyword evidence="1 2" id="KW-0732">Signal</keyword>
<sequence length="272" mass="28348">MNPRSMMRSLTAAAAVSLTLCGAAHAAGTPKTIESGRLTYGVAATFAPFEFTKDGALTGFDIDLISAIARQMKLTPDAQSMQFSGLIPALQGGRTDLINSAMYMTPARATQVDFVPYLKIGDRIVVQAANPAKITGRDQSLCGKTIAVTLGGIEETYARADVQRCAAAKLAAPTVMTLPTAQDAALSLRQGRADALYNSTPGTVKLMAEVPGVYAAVGPEFEQTTTIGMAVNKGNAAMAAALKEALAKVVADGTYAQLIGKWQLPASVSIFK</sequence>
<evidence type="ECO:0000313" key="4">
    <source>
        <dbReference type="EMBL" id="MCY0386160.1"/>
    </source>
</evidence>